<evidence type="ECO:0000256" key="3">
    <source>
        <dbReference type="ARBA" id="ARBA00022801"/>
    </source>
</evidence>
<evidence type="ECO:0000313" key="7">
    <source>
        <dbReference type="Proteomes" id="UP001209229"/>
    </source>
</evidence>
<gene>
    <name evidence="6" type="ORF">OM075_15095</name>
</gene>
<dbReference type="Gene3D" id="3.40.50.1820">
    <property type="entry name" value="alpha/beta hydrolase"/>
    <property type="match status" value="1"/>
</dbReference>
<dbReference type="RefSeq" id="WP_301191365.1">
    <property type="nucleotide sequence ID" value="NZ_JAPDPJ010000037.1"/>
</dbReference>
<evidence type="ECO:0000256" key="1">
    <source>
        <dbReference type="ARBA" id="ARBA00022487"/>
    </source>
</evidence>
<organism evidence="6 7">
    <name type="scientific">Plebeiibacterium sediminum</name>
    <dbReference type="NCBI Taxonomy" id="2992112"/>
    <lineage>
        <taxon>Bacteria</taxon>
        <taxon>Pseudomonadati</taxon>
        <taxon>Bacteroidota</taxon>
        <taxon>Bacteroidia</taxon>
        <taxon>Marinilabiliales</taxon>
        <taxon>Marinilabiliaceae</taxon>
        <taxon>Plebeiibacterium</taxon>
    </lineage>
</organism>
<dbReference type="Gene3D" id="2.60.120.260">
    <property type="entry name" value="Galactose-binding domain-like"/>
    <property type="match status" value="1"/>
</dbReference>
<evidence type="ECO:0000313" key="6">
    <source>
        <dbReference type="EMBL" id="MCW3787801.1"/>
    </source>
</evidence>
<dbReference type="Proteomes" id="UP001209229">
    <property type="component" value="Unassembled WGS sequence"/>
</dbReference>
<feature type="domain" description="4-O-methyl-glucuronoyl methylesterase-like" evidence="5">
    <location>
        <begin position="118"/>
        <end position="358"/>
    </location>
</feature>
<evidence type="ECO:0000256" key="2">
    <source>
        <dbReference type="ARBA" id="ARBA00022729"/>
    </source>
</evidence>
<dbReference type="NCBIfam" id="TIGR04183">
    <property type="entry name" value="Por_Secre_tail"/>
    <property type="match status" value="1"/>
</dbReference>
<dbReference type="EMBL" id="JAPDPJ010000037">
    <property type="protein sequence ID" value="MCW3787801.1"/>
    <property type="molecule type" value="Genomic_DNA"/>
</dbReference>
<protein>
    <submittedName>
        <fullName evidence="6">T9SS type A sorting domain-containing protein</fullName>
    </submittedName>
</protein>
<dbReference type="Pfam" id="PF22244">
    <property type="entry name" value="GCE_fung"/>
    <property type="match status" value="1"/>
</dbReference>
<keyword evidence="7" id="KW-1185">Reference proteome</keyword>
<dbReference type="SUPFAM" id="SSF53474">
    <property type="entry name" value="alpha/beta-Hydrolases"/>
    <property type="match status" value="1"/>
</dbReference>
<dbReference type="InterPro" id="IPR029058">
    <property type="entry name" value="AB_hydrolase_fold"/>
</dbReference>
<feature type="domain" description="Secretion system C-terminal sorting" evidence="4">
    <location>
        <begin position="596"/>
        <end position="664"/>
    </location>
</feature>
<dbReference type="Pfam" id="PF18962">
    <property type="entry name" value="Por_Secre_tail"/>
    <property type="match status" value="1"/>
</dbReference>
<comment type="caution">
    <text evidence="6">The sequence shown here is derived from an EMBL/GenBank/DDBJ whole genome shotgun (WGS) entry which is preliminary data.</text>
</comment>
<dbReference type="InterPro" id="IPR054579">
    <property type="entry name" value="GCE-like_dom"/>
</dbReference>
<evidence type="ECO:0000259" key="4">
    <source>
        <dbReference type="Pfam" id="PF18962"/>
    </source>
</evidence>
<keyword evidence="1" id="KW-0719">Serine esterase</keyword>
<keyword evidence="3" id="KW-0378">Hydrolase</keyword>
<keyword evidence="2" id="KW-0732">Signal</keyword>
<evidence type="ECO:0000259" key="5">
    <source>
        <dbReference type="Pfam" id="PF22244"/>
    </source>
</evidence>
<name>A0AAE3SFZ6_9BACT</name>
<dbReference type="GO" id="GO:0052689">
    <property type="term" value="F:carboxylic ester hydrolase activity"/>
    <property type="evidence" value="ECO:0007669"/>
    <property type="project" value="UniProtKB-KW"/>
</dbReference>
<accession>A0AAE3SFZ6</accession>
<dbReference type="AlphaFoldDB" id="A0AAE3SFZ6"/>
<proteinExistence type="predicted"/>
<sequence length="666" mass="73439">MKKHLTLLVLALFCLNVYWVKAQLPLVYDSENSGADIVRDATTLPSLADCPVVQPLPDPFAWSADPLGVSPVRSTDPSDWEKHRQELLDMFQYYEIGNRPTVDMSQIDASFSGNVLTVKVTVGANTLTLTSTITIPTGATGPYPILIGMNSQTGSLPASNFSSRGIATMNFAHDQVVTYAGWGGSYTNNDPFFKLYPEQNIDNTGEYAAWSWGISRLIDGLYKLNGVVGSNTIDLDHIAVTGCSYAGKMALFAGAFDERIALTIAQESGGGGATSWRYSATQSDVEGLGNTNYDWFKNSMRDFAGQNISKIPTDHHLLTGLVAPRALMVTGNADFGWLSNKSCYVNSKATKLIYDELGISDRFAYVIDGGHGHCSFPTSQNTQLNYMLDKFMKGNDQLSETYEVFPSTYSSINYERWMNWWGTGDSTFPEDPNAVGIWMEAECATVGSLWNIRSEEGASSGQYVEYDIDNYDPPLYGEPQLLDFDFNIEEANTYRIFGRVHCPTYNDDSFYKTIDNGNFSYVNGLANSDWGWTLFEMADLTVGAHTFTIAPRENGAKLDKILITTGIYAPEDIGVIGSNCVPTAIGDIEKLDGVIISPNPVRDFLTVSLEDPADKVTIYDMNGQMIYNLTSMESEVFVDTSSWCSGIYFLAVNGQKNKVVKKIVKR</sequence>
<reference evidence="6" key="1">
    <citation type="submission" date="2022-10" db="EMBL/GenBank/DDBJ databases">
        <authorList>
            <person name="Yu W.X."/>
        </authorList>
    </citation>
    <scope>NUCLEOTIDE SEQUENCE</scope>
    <source>
        <strain evidence="6">AAT</strain>
    </source>
</reference>
<dbReference type="InterPro" id="IPR026444">
    <property type="entry name" value="Secre_tail"/>
</dbReference>